<dbReference type="AlphaFoldDB" id="A0A937F3U3"/>
<name>A0A937F3U3_9BACT</name>
<feature type="chain" id="PRO_5036958623" description="Lipoprotein" evidence="1">
    <location>
        <begin position="22"/>
        <end position="151"/>
    </location>
</feature>
<gene>
    <name evidence="2" type="ORF">JL102_00090</name>
</gene>
<keyword evidence="1" id="KW-0732">Signal</keyword>
<sequence>MTKSFFILIITLISCSSAVKTASVSKHVSDVDTPYISKDSLLFNITSYNLSEDLTKNDELLIMAYWLCDSLPLETAFIKKQLIIDPDHMSRDFTWPILLTSEGKNMLLFFIEQDSETPIPQIDAILRIHHTDLIDAFNRHSYSDIETYLGD</sequence>
<evidence type="ECO:0000256" key="1">
    <source>
        <dbReference type="SAM" id="SignalP"/>
    </source>
</evidence>
<keyword evidence="3" id="KW-1185">Reference proteome</keyword>
<comment type="caution">
    <text evidence="2">The sequence shown here is derived from an EMBL/GenBank/DDBJ whole genome shotgun (WGS) entry which is preliminary data.</text>
</comment>
<evidence type="ECO:0000313" key="3">
    <source>
        <dbReference type="Proteomes" id="UP000659388"/>
    </source>
</evidence>
<evidence type="ECO:0000313" key="2">
    <source>
        <dbReference type="EMBL" id="MBL3654511.1"/>
    </source>
</evidence>
<evidence type="ECO:0008006" key="4">
    <source>
        <dbReference type="Google" id="ProtNLM"/>
    </source>
</evidence>
<dbReference type="Proteomes" id="UP000659388">
    <property type="component" value="Unassembled WGS sequence"/>
</dbReference>
<organism evidence="2 3">
    <name type="scientific">Fulvivirga sediminis</name>
    <dbReference type="NCBI Taxonomy" id="2803949"/>
    <lineage>
        <taxon>Bacteria</taxon>
        <taxon>Pseudomonadati</taxon>
        <taxon>Bacteroidota</taxon>
        <taxon>Cytophagia</taxon>
        <taxon>Cytophagales</taxon>
        <taxon>Fulvivirgaceae</taxon>
        <taxon>Fulvivirga</taxon>
    </lineage>
</organism>
<protein>
    <recommendedName>
        <fullName evidence="4">Lipoprotein</fullName>
    </recommendedName>
</protein>
<dbReference type="RefSeq" id="WP_202241352.1">
    <property type="nucleotide sequence ID" value="NZ_JAESIY010000001.1"/>
</dbReference>
<reference evidence="2" key="1">
    <citation type="submission" date="2021-01" db="EMBL/GenBank/DDBJ databases">
        <title>Fulvivirga kasyanovii gen. nov., sp nov., a novel member of the phylum Bacteroidetes isolated from seawater in a mussel farm.</title>
        <authorList>
            <person name="Zhao L.-H."/>
            <person name="Wang Z.-J."/>
        </authorList>
    </citation>
    <scope>NUCLEOTIDE SEQUENCE</scope>
    <source>
        <strain evidence="2">2943</strain>
    </source>
</reference>
<proteinExistence type="predicted"/>
<dbReference type="PROSITE" id="PS51257">
    <property type="entry name" value="PROKAR_LIPOPROTEIN"/>
    <property type="match status" value="1"/>
</dbReference>
<dbReference type="EMBL" id="JAESIY010000001">
    <property type="protein sequence ID" value="MBL3654511.1"/>
    <property type="molecule type" value="Genomic_DNA"/>
</dbReference>
<accession>A0A937F3U3</accession>
<feature type="signal peptide" evidence="1">
    <location>
        <begin position="1"/>
        <end position="21"/>
    </location>
</feature>